<dbReference type="EMBL" id="JAPFFL010000004">
    <property type="protein sequence ID" value="KAJ6730236.1"/>
    <property type="molecule type" value="Genomic_DNA"/>
</dbReference>
<evidence type="ECO:0000256" key="1">
    <source>
        <dbReference type="SAM" id="MobiDB-lite"/>
    </source>
</evidence>
<feature type="compositionally biased region" description="Polar residues" evidence="1">
    <location>
        <begin position="40"/>
        <end position="65"/>
    </location>
</feature>
<dbReference type="Proteomes" id="UP001151529">
    <property type="component" value="Chromosome 2"/>
</dbReference>
<reference evidence="2" key="3">
    <citation type="journal article" date="2023" name="Int. J. Mol. Sci.">
        <title>De Novo Assembly and Annotation of 11 Diverse Shrub Willow (Salix) Genomes Reveals Novel Gene Organization in Sex-Linked Regions.</title>
        <authorList>
            <person name="Hyden B."/>
            <person name="Feng K."/>
            <person name="Yates T.B."/>
            <person name="Jawdy S."/>
            <person name="Cereghino C."/>
            <person name="Smart L.B."/>
            <person name="Muchero W."/>
        </authorList>
    </citation>
    <scope>NUCLEOTIDE SEQUENCE [LARGE SCALE GENOMIC DNA]</scope>
    <source>
        <tissue evidence="2">Shoot tip</tissue>
    </source>
</reference>
<sequence>MERTLSSRNKEEEEEEEEGPLSCWGRLKFGKFPWTKRRITSNTTPSPRQQRSSTIGCNLTATLTRNSRKPKGQAGGRFRYSPLSYAQNFDDGSWDNDDMEDDVFPSFYSRFAPPPSTSLEEDKRQRAG</sequence>
<keyword evidence="4" id="KW-1185">Reference proteome</keyword>
<name>A0A6N2ML75_SALVM</name>
<reference evidence="2" key="2">
    <citation type="submission" date="2022-11" db="EMBL/GenBank/DDBJ databases">
        <authorList>
            <person name="Hyden B.L."/>
            <person name="Feng K."/>
            <person name="Yates T."/>
            <person name="Jawdy S."/>
            <person name="Smart L.B."/>
            <person name="Muchero W."/>
        </authorList>
    </citation>
    <scope>NUCLEOTIDE SEQUENCE</scope>
    <source>
        <tissue evidence="2">Shoot tip</tissue>
    </source>
</reference>
<reference evidence="3" key="1">
    <citation type="submission" date="2019-03" db="EMBL/GenBank/DDBJ databases">
        <authorList>
            <person name="Mank J."/>
            <person name="Almeida P."/>
        </authorList>
    </citation>
    <scope>NUCLEOTIDE SEQUENCE</scope>
    <source>
        <strain evidence="3">78183</strain>
    </source>
</reference>
<gene>
    <name evidence="2" type="ORF">OIU85_021069</name>
    <name evidence="3" type="ORF">SVIM_LOCUS369838</name>
</gene>
<feature type="compositionally biased region" description="Basic and acidic residues" evidence="1">
    <location>
        <begin position="1"/>
        <end position="11"/>
    </location>
</feature>
<feature type="compositionally biased region" description="Acidic residues" evidence="1">
    <location>
        <begin position="92"/>
        <end position="103"/>
    </location>
</feature>
<dbReference type="OrthoDB" id="689706at2759"/>
<dbReference type="AlphaFoldDB" id="A0A6N2ML75"/>
<protein>
    <submittedName>
        <fullName evidence="2">STRESS INDUCED PROTEIN-RELATED</fullName>
    </submittedName>
</protein>
<evidence type="ECO:0000313" key="4">
    <source>
        <dbReference type="Proteomes" id="UP001151529"/>
    </source>
</evidence>
<evidence type="ECO:0000313" key="2">
    <source>
        <dbReference type="EMBL" id="KAJ6730236.1"/>
    </source>
</evidence>
<proteinExistence type="predicted"/>
<evidence type="ECO:0000313" key="3">
    <source>
        <dbReference type="EMBL" id="VFU53303.1"/>
    </source>
</evidence>
<feature type="region of interest" description="Disordered" evidence="1">
    <location>
        <begin position="35"/>
        <end position="128"/>
    </location>
</feature>
<organism evidence="3">
    <name type="scientific">Salix viminalis</name>
    <name type="common">Common osier</name>
    <name type="synonym">Basket willow</name>
    <dbReference type="NCBI Taxonomy" id="40686"/>
    <lineage>
        <taxon>Eukaryota</taxon>
        <taxon>Viridiplantae</taxon>
        <taxon>Streptophyta</taxon>
        <taxon>Embryophyta</taxon>
        <taxon>Tracheophyta</taxon>
        <taxon>Spermatophyta</taxon>
        <taxon>Magnoliopsida</taxon>
        <taxon>eudicotyledons</taxon>
        <taxon>Gunneridae</taxon>
        <taxon>Pentapetalae</taxon>
        <taxon>rosids</taxon>
        <taxon>fabids</taxon>
        <taxon>Malpighiales</taxon>
        <taxon>Salicaceae</taxon>
        <taxon>Saliceae</taxon>
        <taxon>Salix</taxon>
    </lineage>
</organism>
<feature type="region of interest" description="Disordered" evidence="1">
    <location>
        <begin position="1"/>
        <end position="21"/>
    </location>
</feature>
<dbReference type="EMBL" id="CAADRP010001818">
    <property type="protein sequence ID" value="VFU53303.1"/>
    <property type="molecule type" value="Genomic_DNA"/>
</dbReference>
<accession>A0A6N2ML75</accession>
<dbReference type="PANTHER" id="PTHR33168">
    <property type="entry name" value="STRESS INDUCED PROTEIN-RELATED"/>
    <property type="match status" value="1"/>
</dbReference>